<comment type="subcellular location">
    <subcellularLocation>
        <location evidence="1">Endoplasmic reticulum membrane</location>
        <topology evidence="1">Multi-pass membrane protein</topology>
    </subcellularLocation>
</comment>
<dbReference type="PANTHER" id="PTHR31204:SF1">
    <property type="entry name" value="SIGMA INTRACELLULAR RECEPTOR 2"/>
    <property type="match status" value="1"/>
</dbReference>
<dbReference type="PROSITE" id="PS51751">
    <property type="entry name" value="EXPERA"/>
    <property type="match status" value="1"/>
</dbReference>
<evidence type="ECO:0000256" key="2">
    <source>
        <dbReference type="ARBA" id="ARBA00009096"/>
    </source>
</evidence>
<keyword evidence="6 7" id="KW-0472">Membrane</keyword>
<comment type="similarity">
    <text evidence="2">Belongs to the TMEM97/sigma-2 receptor family.</text>
</comment>
<proteinExistence type="inferred from homology"/>
<keyword evidence="3 7" id="KW-0812">Transmembrane</keyword>
<evidence type="ECO:0000256" key="7">
    <source>
        <dbReference type="PIRNR" id="PIRNR031032"/>
    </source>
</evidence>
<evidence type="ECO:0000313" key="9">
    <source>
        <dbReference type="EMBL" id="KAK3324814.1"/>
    </source>
</evidence>
<protein>
    <recommendedName>
        <fullName evidence="7">Efficient mitochondria targeting-associated protein 19</fullName>
    </recommendedName>
</protein>
<evidence type="ECO:0000256" key="4">
    <source>
        <dbReference type="ARBA" id="ARBA00022824"/>
    </source>
</evidence>
<dbReference type="GO" id="GO:0005789">
    <property type="term" value="C:endoplasmic reticulum membrane"/>
    <property type="evidence" value="ECO:0007669"/>
    <property type="project" value="UniProtKB-SubCell"/>
</dbReference>
<feature type="transmembrane region" description="Helical" evidence="7">
    <location>
        <begin position="113"/>
        <end position="134"/>
    </location>
</feature>
<dbReference type="InterPro" id="IPR033118">
    <property type="entry name" value="EXPERA"/>
</dbReference>
<feature type="transmembrane region" description="Helical" evidence="7">
    <location>
        <begin position="77"/>
        <end position="101"/>
    </location>
</feature>
<evidence type="ECO:0000256" key="1">
    <source>
        <dbReference type="ARBA" id="ARBA00004477"/>
    </source>
</evidence>
<reference evidence="9" key="1">
    <citation type="journal article" date="2023" name="Mol. Phylogenet. Evol.">
        <title>Genome-scale phylogeny and comparative genomics of the fungal order Sordariales.</title>
        <authorList>
            <person name="Hensen N."/>
            <person name="Bonometti L."/>
            <person name="Westerberg I."/>
            <person name="Brannstrom I.O."/>
            <person name="Guillou S."/>
            <person name="Cros-Aarteil S."/>
            <person name="Calhoun S."/>
            <person name="Haridas S."/>
            <person name="Kuo A."/>
            <person name="Mondo S."/>
            <person name="Pangilinan J."/>
            <person name="Riley R."/>
            <person name="LaButti K."/>
            <person name="Andreopoulos B."/>
            <person name="Lipzen A."/>
            <person name="Chen C."/>
            <person name="Yan M."/>
            <person name="Daum C."/>
            <person name="Ng V."/>
            <person name="Clum A."/>
            <person name="Steindorff A."/>
            <person name="Ohm R.A."/>
            <person name="Martin F."/>
            <person name="Silar P."/>
            <person name="Natvig D.O."/>
            <person name="Lalanne C."/>
            <person name="Gautier V."/>
            <person name="Ament-Velasquez S.L."/>
            <person name="Kruys A."/>
            <person name="Hutchinson M.I."/>
            <person name="Powell A.J."/>
            <person name="Barry K."/>
            <person name="Miller A.N."/>
            <person name="Grigoriev I.V."/>
            <person name="Debuchy R."/>
            <person name="Gladieux P."/>
            <person name="Hiltunen Thoren M."/>
            <person name="Johannesson H."/>
        </authorList>
    </citation>
    <scope>NUCLEOTIDE SEQUENCE</scope>
    <source>
        <strain evidence="9">SMH4131-1</strain>
    </source>
</reference>
<keyword evidence="4 7" id="KW-0256">Endoplasmic reticulum</keyword>
<evidence type="ECO:0000256" key="6">
    <source>
        <dbReference type="ARBA" id="ARBA00023136"/>
    </source>
</evidence>
<organism evidence="9 10">
    <name type="scientific">Cercophora scortea</name>
    <dbReference type="NCBI Taxonomy" id="314031"/>
    <lineage>
        <taxon>Eukaryota</taxon>
        <taxon>Fungi</taxon>
        <taxon>Dikarya</taxon>
        <taxon>Ascomycota</taxon>
        <taxon>Pezizomycotina</taxon>
        <taxon>Sordariomycetes</taxon>
        <taxon>Sordariomycetidae</taxon>
        <taxon>Sordariales</taxon>
        <taxon>Lasiosphaeriaceae</taxon>
        <taxon>Cercophora</taxon>
    </lineage>
</organism>
<evidence type="ECO:0000259" key="8">
    <source>
        <dbReference type="PROSITE" id="PS51751"/>
    </source>
</evidence>
<feature type="transmembrane region" description="Helical" evidence="7">
    <location>
        <begin position="154"/>
        <end position="174"/>
    </location>
</feature>
<feature type="transmembrane region" description="Helical" evidence="7">
    <location>
        <begin position="12"/>
        <end position="33"/>
    </location>
</feature>
<reference evidence="9" key="2">
    <citation type="submission" date="2023-06" db="EMBL/GenBank/DDBJ databases">
        <authorList>
            <consortium name="Lawrence Berkeley National Laboratory"/>
            <person name="Haridas S."/>
            <person name="Hensen N."/>
            <person name="Bonometti L."/>
            <person name="Westerberg I."/>
            <person name="Brannstrom I.O."/>
            <person name="Guillou S."/>
            <person name="Cros-Aarteil S."/>
            <person name="Calhoun S."/>
            <person name="Kuo A."/>
            <person name="Mondo S."/>
            <person name="Pangilinan J."/>
            <person name="Riley R."/>
            <person name="Labutti K."/>
            <person name="Andreopoulos B."/>
            <person name="Lipzen A."/>
            <person name="Chen C."/>
            <person name="Yanf M."/>
            <person name="Daum C."/>
            <person name="Ng V."/>
            <person name="Clum A."/>
            <person name="Steindorff A."/>
            <person name="Ohm R."/>
            <person name="Martin F."/>
            <person name="Silar P."/>
            <person name="Natvig D."/>
            <person name="Lalanne C."/>
            <person name="Gautier V."/>
            <person name="Ament-Velasquez S.L."/>
            <person name="Kruys A."/>
            <person name="Hutchinson M.I."/>
            <person name="Powell A.J."/>
            <person name="Barry K."/>
            <person name="Miller A.N."/>
            <person name="Grigoriev I.V."/>
            <person name="Debuchy R."/>
            <person name="Gladieux P."/>
            <person name="Thoren M.H."/>
            <person name="Johannesson H."/>
        </authorList>
    </citation>
    <scope>NUCLEOTIDE SEQUENCE</scope>
    <source>
        <strain evidence="9">SMH4131-1</strain>
    </source>
</reference>
<sequence length="189" mass="21687">MATYTQSWKNHVWLAWFTLQVPIILLIDAMHFYPSWLYKPASSPLHFAEVFRQDYIATYNDPFMQWSSATASGHDSWIGLFLYLEFAFSVPVDVYALYRLGVQRKGTSGADELLLLVYAFETAFTTLTCIHDVSYWDPAVYSAELKRTFQLNFLGPWLLMPTLMFVDMVFRILARIKVADAAAAGKKGQ</sequence>
<dbReference type="PANTHER" id="PTHR31204">
    <property type="entry name" value="SIGMA INTRACELLULAR RECEPTOR 2"/>
    <property type="match status" value="1"/>
</dbReference>
<name>A0AAE0MBC9_9PEZI</name>
<dbReference type="InterPro" id="IPR051987">
    <property type="entry name" value="Sigma-2_receptor-like"/>
</dbReference>
<feature type="domain" description="EXPERA" evidence="8">
    <location>
        <begin position="9"/>
        <end position="165"/>
    </location>
</feature>
<comment type="caution">
    <text evidence="9">The sequence shown here is derived from an EMBL/GenBank/DDBJ whole genome shotgun (WGS) entry which is preliminary data.</text>
</comment>
<dbReference type="Proteomes" id="UP001286456">
    <property type="component" value="Unassembled WGS sequence"/>
</dbReference>
<dbReference type="InterPro" id="IPR016964">
    <property type="entry name" value="Sigma2_recept"/>
</dbReference>
<gene>
    <name evidence="9" type="ORF">B0T19DRAFT_444201</name>
</gene>
<dbReference type="AlphaFoldDB" id="A0AAE0MBC9"/>
<keyword evidence="10" id="KW-1185">Reference proteome</keyword>
<keyword evidence="5 7" id="KW-1133">Transmembrane helix</keyword>
<evidence type="ECO:0000256" key="5">
    <source>
        <dbReference type="ARBA" id="ARBA00022989"/>
    </source>
</evidence>
<accession>A0AAE0MBC9</accession>
<dbReference type="EMBL" id="JAUEPO010000004">
    <property type="protein sequence ID" value="KAK3324814.1"/>
    <property type="molecule type" value="Genomic_DNA"/>
</dbReference>
<dbReference type="Pfam" id="PF05241">
    <property type="entry name" value="EBP"/>
    <property type="match status" value="1"/>
</dbReference>
<evidence type="ECO:0000313" key="10">
    <source>
        <dbReference type="Proteomes" id="UP001286456"/>
    </source>
</evidence>
<evidence type="ECO:0000256" key="3">
    <source>
        <dbReference type="ARBA" id="ARBA00022692"/>
    </source>
</evidence>
<dbReference type="PIRSF" id="PIRSF031032">
    <property type="entry name" value="TMP_97_prd"/>
    <property type="match status" value="1"/>
</dbReference>